<feature type="compositionally biased region" description="Basic and acidic residues" evidence="1">
    <location>
        <begin position="586"/>
        <end position="596"/>
    </location>
</feature>
<protein>
    <submittedName>
        <fullName evidence="2">Hypothetical leucine rich repeat protein</fullName>
    </submittedName>
</protein>
<dbReference type="InterPro" id="IPR001611">
    <property type="entry name" value="Leu-rich_rpt"/>
</dbReference>
<proteinExistence type="predicted"/>
<keyword evidence="3" id="KW-1185">Reference proteome</keyword>
<evidence type="ECO:0000313" key="3">
    <source>
        <dbReference type="Proteomes" id="UP000002630"/>
    </source>
</evidence>
<dbReference type="OMA" id="EVDHMTR"/>
<reference evidence="2 3" key="1">
    <citation type="journal article" date="2010" name="Nature">
        <title>The Ectocarpus genome and the independent evolution of multicellularity in brown algae.</title>
        <authorList>
            <person name="Cock J.M."/>
            <person name="Sterck L."/>
            <person name="Rouze P."/>
            <person name="Scornet D."/>
            <person name="Allen A.E."/>
            <person name="Amoutzias G."/>
            <person name="Anthouard V."/>
            <person name="Artiguenave F."/>
            <person name="Aury J.M."/>
            <person name="Badger J.H."/>
            <person name="Beszteri B."/>
            <person name="Billiau K."/>
            <person name="Bonnet E."/>
            <person name="Bothwell J.H."/>
            <person name="Bowler C."/>
            <person name="Boyen C."/>
            <person name="Brownlee C."/>
            <person name="Carrano C.J."/>
            <person name="Charrier B."/>
            <person name="Cho G.Y."/>
            <person name="Coelho S.M."/>
            <person name="Collen J."/>
            <person name="Corre E."/>
            <person name="Da Silva C."/>
            <person name="Delage L."/>
            <person name="Delaroque N."/>
            <person name="Dittami S.M."/>
            <person name="Doulbeau S."/>
            <person name="Elias M."/>
            <person name="Farnham G."/>
            <person name="Gachon C.M."/>
            <person name="Gschloessl B."/>
            <person name="Heesch S."/>
            <person name="Jabbari K."/>
            <person name="Jubin C."/>
            <person name="Kawai H."/>
            <person name="Kimura K."/>
            <person name="Kloareg B."/>
            <person name="Kupper F.C."/>
            <person name="Lang D."/>
            <person name="Le Bail A."/>
            <person name="Leblanc C."/>
            <person name="Lerouge P."/>
            <person name="Lohr M."/>
            <person name="Lopez P.J."/>
            <person name="Martens C."/>
            <person name="Maumus F."/>
            <person name="Michel G."/>
            <person name="Miranda-Saavedra D."/>
            <person name="Morales J."/>
            <person name="Moreau H."/>
            <person name="Motomura T."/>
            <person name="Nagasato C."/>
            <person name="Napoli C.A."/>
            <person name="Nelson D.R."/>
            <person name="Nyvall-Collen P."/>
            <person name="Peters A.F."/>
            <person name="Pommier C."/>
            <person name="Potin P."/>
            <person name="Poulain J."/>
            <person name="Quesneville H."/>
            <person name="Read B."/>
            <person name="Rensing S.A."/>
            <person name="Ritter A."/>
            <person name="Rousvoal S."/>
            <person name="Samanta M."/>
            <person name="Samson G."/>
            <person name="Schroeder D.C."/>
            <person name="Segurens B."/>
            <person name="Strittmatter M."/>
            <person name="Tonon T."/>
            <person name="Tregear J.W."/>
            <person name="Valentin K."/>
            <person name="von Dassow P."/>
            <person name="Yamagishi T."/>
            <person name="Van de Peer Y."/>
            <person name="Wincker P."/>
        </authorList>
    </citation>
    <scope>NUCLEOTIDE SEQUENCE [LARGE SCALE GENOMIC DNA]</scope>
    <source>
        <strain evidence="3">Ec32 / CCAP1310/4</strain>
    </source>
</reference>
<dbReference type="STRING" id="2880.D8LT62"/>
<dbReference type="InterPro" id="IPR032675">
    <property type="entry name" value="LRR_dom_sf"/>
</dbReference>
<dbReference type="PANTHER" id="PTHR24114:SF2">
    <property type="entry name" value="F-BOX DOMAIN-CONTAINING PROTEIN-RELATED"/>
    <property type="match status" value="1"/>
</dbReference>
<dbReference type="OrthoDB" id="120976at2759"/>
<dbReference type="PANTHER" id="PTHR24114">
    <property type="entry name" value="LEUCINE RICH REPEAT FAMILY PROTEIN"/>
    <property type="match status" value="1"/>
</dbReference>
<feature type="region of interest" description="Disordered" evidence="1">
    <location>
        <begin position="274"/>
        <end position="295"/>
    </location>
</feature>
<dbReference type="InterPro" id="IPR052394">
    <property type="entry name" value="LRR-containing"/>
</dbReference>
<evidence type="ECO:0000256" key="1">
    <source>
        <dbReference type="SAM" id="MobiDB-lite"/>
    </source>
</evidence>
<gene>
    <name evidence="2" type="ORF">Esi_0081_0007</name>
</gene>
<dbReference type="Pfam" id="PF13516">
    <property type="entry name" value="LRR_6"/>
    <property type="match status" value="3"/>
</dbReference>
<feature type="compositionally biased region" description="Basic and acidic residues" evidence="1">
    <location>
        <begin position="285"/>
        <end position="295"/>
    </location>
</feature>
<feature type="compositionally biased region" description="Basic and acidic residues" evidence="1">
    <location>
        <begin position="549"/>
        <end position="564"/>
    </location>
</feature>
<dbReference type="Gene3D" id="3.80.10.10">
    <property type="entry name" value="Ribonuclease Inhibitor"/>
    <property type="match status" value="2"/>
</dbReference>
<dbReference type="EMBL" id="FN649751">
    <property type="protein sequence ID" value="CBN77933.1"/>
    <property type="molecule type" value="Genomic_DNA"/>
</dbReference>
<sequence length="687" mass="76459">MSSTVRLADDEVDRLLNDGSTDANFADKFVGDEAVRQISDALASNCSKTRVLLDRNCVGADGAAALGDMLKVNSSIASLSLEWNNIGTCDEGLQRLADGLEVNRSLTALVLCNNHITAQGASCLARALRANNTLTDLDLRWNEVGNDGARAIRDSLDTNSSLTSVKLSGNKIDDHLQESIQAALSDRDSGNLVKTALWDDLHVSRGKAEQLEARLRRQALEEESHKRLDREREQKWKEDLVTVKQDSARHRLDFERQMGASAKQMAELEEQLIHERSRGSSLGNKLERESERREAIQGELDKTKQTLLETRRELTRQTERLQDALDSANEDRRVTQGELERVRDMFEDEVAGLKEELRAVTTEIDASRRAATRAKAEAEQATALHETARAEVRLTAERADEAVAAVARATRDGATALEETRRMYEERVEASQADRDARVKSAEERARAAEHERQRAEAVRQAASKELARLQVSVEERISQNEKRVVVEAQKQFDLELAELRERIDAVQKITESKEAQSREYLASLEDLRLRSTAELRDFGRELAAAGEELEKSRNSARNSEGKASKLQADLGVQQRVTEGLRQRLEEAERNKRQASELHSSNTSKLQAQHGSELKDMERRLSEARAACRAAEKTAKENEERVSALRQVHLHSLRLLESTVGQALGDAVASARQIGSGTGDLAFAGGE</sequence>
<dbReference type="EMBL" id="FN649047">
    <property type="protein sequence ID" value="CBN77933.1"/>
    <property type="molecule type" value="Genomic_DNA"/>
</dbReference>
<dbReference type="SMART" id="SM00368">
    <property type="entry name" value="LRR_RI"/>
    <property type="match status" value="5"/>
</dbReference>
<feature type="compositionally biased region" description="Polar residues" evidence="1">
    <location>
        <begin position="597"/>
        <end position="610"/>
    </location>
</feature>
<feature type="region of interest" description="Disordered" evidence="1">
    <location>
        <begin position="548"/>
        <end position="573"/>
    </location>
</feature>
<dbReference type="AlphaFoldDB" id="D8LT62"/>
<accession>D8LT62</accession>
<evidence type="ECO:0000313" key="2">
    <source>
        <dbReference type="EMBL" id="CBN77933.1"/>
    </source>
</evidence>
<dbReference type="SUPFAM" id="SSF52047">
    <property type="entry name" value="RNI-like"/>
    <property type="match status" value="1"/>
</dbReference>
<feature type="region of interest" description="Disordered" evidence="1">
    <location>
        <begin position="426"/>
        <end position="446"/>
    </location>
</feature>
<feature type="region of interest" description="Disordered" evidence="1">
    <location>
        <begin position="586"/>
        <end position="616"/>
    </location>
</feature>
<dbReference type="Proteomes" id="UP000002630">
    <property type="component" value="Linkage Group LG26"/>
</dbReference>
<name>D8LT62_ECTSI</name>
<dbReference type="eggNOG" id="KOG4308">
    <property type="taxonomic scope" value="Eukaryota"/>
</dbReference>
<dbReference type="InParanoid" id="D8LT62"/>
<organism evidence="2 3">
    <name type="scientific">Ectocarpus siliculosus</name>
    <name type="common">Brown alga</name>
    <name type="synonym">Conferva siliculosa</name>
    <dbReference type="NCBI Taxonomy" id="2880"/>
    <lineage>
        <taxon>Eukaryota</taxon>
        <taxon>Sar</taxon>
        <taxon>Stramenopiles</taxon>
        <taxon>Ochrophyta</taxon>
        <taxon>PX clade</taxon>
        <taxon>Phaeophyceae</taxon>
        <taxon>Ectocarpales</taxon>
        <taxon>Ectocarpaceae</taxon>
        <taxon>Ectocarpus</taxon>
    </lineage>
</organism>